<dbReference type="Proteomes" id="UP001499910">
    <property type="component" value="Unassembled WGS sequence"/>
</dbReference>
<dbReference type="CDD" id="cd00567">
    <property type="entry name" value="ACAD"/>
    <property type="match status" value="1"/>
</dbReference>
<keyword evidence="3" id="KW-0285">Flavoprotein</keyword>
<gene>
    <name evidence="8" type="ORF">GCM10023209_06180</name>
</gene>
<dbReference type="PANTHER" id="PTHR43884">
    <property type="entry name" value="ACYL-COA DEHYDROGENASE"/>
    <property type="match status" value="1"/>
</dbReference>
<protein>
    <submittedName>
        <fullName evidence="8">Acyl-CoA dehydrogenase family protein</fullName>
    </submittedName>
</protein>
<evidence type="ECO:0000259" key="7">
    <source>
        <dbReference type="Pfam" id="PF02771"/>
    </source>
</evidence>
<dbReference type="Gene3D" id="1.10.540.10">
    <property type="entry name" value="Acyl-CoA dehydrogenase/oxidase, N-terminal domain"/>
    <property type="match status" value="1"/>
</dbReference>
<evidence type="ECO:0000256" key="5">
    <source>
        <dbReference type="ARBA" id="ARBA00023002"/>
    </source>
</evidence>
<dbReference type="Pfam" id="PF00441">
    <property type="entry name" value="Acyl-CoA_dh_1"/>
    <property type="match status" value="1"/>
</dbReference>
<dbReference type="PANTHER" id="PTHR43884:SF20">
    <property type="entry name" value="ACYL-COA DEHYDROGENASE FADE28"/>
    <property type="match status" value="1"/>
</dbReference>
<keyword evidence="9" id="KW-1185">Reference proteome</keyword>
<dbReference type="EMBL" id="BAABHW010000001">
    <property type="protein sequence ID" value="GAA5067010.1"/>
    <property type="molecule type" value="Genomic_DNA"/>
</dbReference>
<name>A0ABP9KZS7_9RHOB</name>
<comment type="similarity">
    <text evidence="2">Belongs to the acyl-CoA dehydrogenase family.</text>
</comment>
<reference evidence="9" key="1">
    <citation type="journal article" date="2019" name="Int. J. Syst. Evol. Microbiol.">
        <title>The Global Catalogue of Microorganisms (GCM) 10K type strain sequencing project: providing services to taxonomists for standard genome sequencing and annotation.</title>
        <authorList>
            <consortium name="The Broad Institute Genomics Platform"/>
            <consortium name="The Broad Institute Genome Sequencing Center for Infectious Disease"/>
            <person name="Wu L."/>
            <person name="Ma J."/>
        </authorList>
    </citation>
    <scope>NUCLEOTIDE SEQUENCE [LARGE SCALE GENOMIC DNA]</scope>
    <source>
        <strain evidence="9">JCM 18015</strain>
    </source>
</reference>
<keyword evidence="5" id="KW-0560">Oxidoreductase</keyword>
<evidence type="ECO:0000256" key="1">
    <source>
        <dbReference type="ARBA" id="ARBA00001974"/>
    </source>
</evidence>
<dbReference type="Gene3D" id="2.40.110.10">
    <property type="entry name" value="Butyryl-CoA Dehydrogenase, subunit A, domain 2"/>
    <property type="match status" value="1"/>
</dbReference>
<dbReference type="InterPro" id="IPR046373">
    <property type="entry name" value="Acyl-CoA_Oxase/DH_mid-dom_sf"/>
</dbReference>
<dbReference type="InterPro" id="IPR009100">
    <property type="entry name" value="AcylCoA_DH/oxidase_NM_dom_sf"/>
</dbReference>
<dbReference type="InterPro" id="IPR037069">
    <property type="entry name" value="AcylCoA_DH/ox_N_sf"/>
</dbReference>
<dbReference type="Gene3D" id="1.20.140.10">
    <property type="entry name" value="Butyryl-CoA Dehydrogenase, subunit A, domain 3"/>
    <property type="match status" value="1"/>
</dbReference>
<dbReference type="Pfam" id="PF02771">
    <property type="entry name" value="Acyl-CoA_dh_N"/>
    <property type="match status" value="1"/>
</dbReference>
<evidence type="ECO:0000256" key="3">
    <source>
        <dbReference type="ARBA" id="ARBA00022630"/>
    </source>
</evidence>
<organism evidence="8 9">
    <name type="scientific">[Roseibacterium] beibuensis</name>
    <dbReference type="NCBI Taxonomy" id="1193142"/>
    <lineage>
        <taxon>Bacteria</taxon>
        <taxon>Pseudomonadati</taxon>
        <taxon>Pseudomonadota</taxon>
        <taxon>Alphaproteobacteria</taxon>
        <taxon>Rhodobacterales</taxon>
        <taxon>Roseobacteraceae</taxon>
        <taxon>Roseicyclus</taxon>
    </lineage>
</organism>
<comment type="cofactor">
    <cofactor evidence="1">
        <name>FAD</name>
        <dbReference type="ChEBI" id="CHEBI:57692"/>
    </cofactor>
</comment>
<proteinExistence type="inferred from homology"/>
<evidence type="ECO:0000256" key="4">
    <source>
        <dbReference type="ARBA" id="ARBA00022827"/>
    </source>
</evidence>
<feature type="domain" description="Acyl-CoA dehydrogenase/oxidase C-terminal" evidence="6">
    <location>
        <begin position="213"/>
        <end position="333"/>
    </location>
</feature>
<dbReference type="InterPro" id="IPR036250">
    <property type="entry name" value="AcylCo_DH-like_C"/>
</dbReference>
<keyword evidence="4" id="KW-0274">FAD</keyword>
<dbReference type="InterPro" id="IPR009075">
    <property type="entry name" value="AcylCo_DH/oxidase_C"/>
</dbReference>
<accession>A0ABP9KZS7</accession>
<comment type="caution">
    <text evidence="8">The sequence shown here is derived from an EMBL/GenBank/DDBJ whole genome shotgun (WGS) entry which is preliminary data.</text>
</comment>
<evidence type="ECO:0000313" key="9">
    <source>
        <dbReference type="Proteomes" id="UP001499910"/>
    </source>
</evidence>
<evidence type="ECO:0000313" key="8">
    <source>
        <dbReference type="EMBL" id="GAA5067010.1"/>
    </source>
</evidence>
<dbReference type="SUPFAM" id="SSF47203">
    <property type="entry name" value="Acyl-CoA dehydrogenase C-terminal domain-like"/>
    <property type="match status" value="1"/>
</dbReference>
<dbReference type="SUPFAM" id="SSF56645">
    <property type="entry name" value="Acyl-CoA dehydrogenase NM domain-like"/>
    <property type="match status" value="1"/>
</dbReference>
<feature type="domain" description="Acyl-CoA dehydrogenase/oxidase N-terminal" evidence="7">
    <location>
        <begin position="6"/>
        <end position="85"/>
    </location>
</feature>
<evidence type="ECO:0000259" key="6">
    <source>
        <dbReference type="Pfam" id="PF00441"/>
    </source>
</evidence>
<evidence type="ECO:0000256" key="2">
    <source>
        <dbReference type="ARBA" id="ARBA00009347"/>
    </source>
</evidence>
<sequence length="357" mass="38374">MNFEMSDDRRMLAETMRRYLSEQYGWEHRLRVAYTAPYHDPQKWTGIAGLGIFYALVGEDHGGMGGAGFDIAVIFEEIGRALCPEPLLGAVMAARLLSAAGAPLTDLLSGDQRYAVAIGELDAPYDPDGITCTAADGGDGWRLTGRKSVVYGGGVADHVLVAARAEERLALFDVAAADADLRPYPMIDGGPAAELLLDGAKATLLIADATSALTDALDWGALALTAEALGAMETTYAMLLDYMGTRKQFGQPIGAFQTLQHRAVDLTIEIEQARSIVILAASAMAGPDQAKRVAQAKHLVGRIARTVAEEAIQMHGGIAMTWEYPVSHYAKRLVMIDHQLGDTDHHLERLIVQLQTG</sequence>
<dbReference type="InterPro" id="IPR013786">
    <property type="entry name" value="AcylCoA_DH/ox_N"/>
</dbReference>